<keyword evidence="1" id="KW-0812">Transmembrane</keyword>
<protein>
    <submittedName>
        <fullName evidence="3">Membrane protein</fullName>
    </submittedName>
</protein>
<keyword evidence="4" id="KW-1185">Reference proteome</keyword>
<proteinExistence type="predicted"/>
<feature type="domain" description="Inner membrane protein YgaP-like transmembrane" evidence="2">
    <location>
        <begin position="1"/>
        <end position="60"/>
    </location>
</feature>
<accession>A0A037ZJS4</accession>
<dbReference type="EMBL" id="JFKE01000002">
    <property type="protein sequence ID" value="KAJ56695.1"/>
    <property type="molecule type" value="Genomic_DNA"/>
</dbReference>
<comment type="caution">
    <text evidence="3">The sequence shown here is derived from an EMBL/GenBank/DDBJ whole genome shotgun (WGS) entry which is preliminary data.</text>
</comment>
<keyword evidence="1" id="KW-1133">Transmembrane helix</keyword>
<evidence type="ECO:0000259" key="2">
    <source>
        <dbReference type="Pfam" id="PF11127"/>
    </source>
</evidence>
<evidence type="ECO:0000313" key="3">
    <source>
        <dbReference type="EMBL" id="KAJ56695.1"/>
    </source>
</evidence>
<evidence type="ECO:0000256" key="1">
    <source>
        <dbReference type="SAM" id="Phobius"/>
    </source>
</evidence>
<gene>
    <name evidence="3" type="ORF">ACMU_07070</name>
</gene>
<evidence type="ECO:0000313" key="4">
    <source>
        <dbReference type="Proteomes" id="UP000026249"/>
    </source>
</evidence>
<keyword evidence="1" id="KW-0472">Membrane</keyword>
<dbReference type="Pfam" id="PF11127">
    <property type="entry name" value="YgaP-like_TM"/>
    <property type="match status" value="1"/>
</dbReference>
<feature type="transmembrane region" description="Helical" evidence="1">
    <location>
        <begin position="12"/>
        <end position="35"/>
    </location>
</feature>
<dbReference type="RefSeq" id="WP_035256953.1">
    <property type="nucleotide sequence ID" value="NZ_JFKE01000002.1"/>
</dbReference>
<name>A0A037ZJS4_9RHOB</name>
<dbReference type="AlphaFoldDB" id="A0A037ZJS4"/>
<organism evidence="3 4">
    <name type="scientific">Actibacterium mucosum KCTC 23349</name>
    <dbReference type="NCBI Taxonomy" id="1454373"/>
    <lineage>
        <taxon>Bacteria</taxon>
        <taxon>Pseudomonadati</taxon>
        <taxon>Pseudomonadota</taxon>
        <taxon>Alphaproteobacteria</taxon>
        <taxon>Rhodobacterales</taxon>
        <taxon>Roseobacteraceae</taxon>
        <taxon>Actibacterium</taxon>
    </lineage>
</organism>
<reference evidence="3 4" key="1">
    <citation type="submission" date="2014-03" db="EMBL/GenBank/DDBJ databases">
        <title>Draft Genome Sequence of Actibacterium mucosum KCTC 23349, a Marine Alphaproteobacterium with Complex Ionic Requirements Isolated from Mediterranean Seawater at Malvarrosa Beach, Valencia, Spain.</title>
        <authorList>
            <person name="Arahal D.R."/>
            <person name="Shao Z."/>
            <person name="Lai Q."/>
            <person name="Pujalte M.J."/>
        </authorList>
    </citation>
    <scope>NUCLEOTIDE SEQUENCE [LARGE SCALE GENOMIC DNA]</scope>
    <source>
        <strain evidence="3 4">KCTC 23349</strain>
    </source>
</reference>
<dbReference type="STRING" id="1454373.ACMU_07070"/>
<dbReference type="Proteomes" id="UP000026249">
    <property type="component" value="Unassembled WGS sequence"/>
</dbReference>
<dbReference type="InterPro" id="IPR021309">
    <property type="entry name" value="YgaP-like_TM"/>
</dbReference>
<sequence>MTRNLGQMDRIARLVVGALLIALAALGTIGIWGYLGVILVGTAFMNFCPIYRVLGLKTCQDC</sequence>